<feature type="signal peptide" evidence="1">
    <location>
        <begin position="1"/>
        <end position="27"/>
    </location>
</feature>
<dbReference type="RefSeq" id="WP_008843869.1">
    <property type="nucleotide sequence ID" value="NZ_BAEN01000032.1"/>
</dbReference>
<feature type="chain" id="PRO_5003897350" evidence="1">
    <location>
        <begin position="28"/>
        <end position="55"/>
    </location>
</feature>
<evidence type="ECO:0000313" key="2">
    <source>
        <dbReference type="EMBL" id="GAC14053.1"/>
    </source>
</evidence>
<accession>K6YBM9</accession>
<keyword evidence="1" id="KW-0732">Signal</keyword>
<dbReference type="AlphaFoldDB" id="K6YBM9"/>
<evidence type="ECO:0000313" key="3">
    <source>
        <dbReference type="Proteomes" id="UP000006334"/>
    </source>
</evidence>
<organism evidence="2 3">
    <name type="scientific">Aliiglaciecola lipolytica E3</name>
    <dbReference type="NCBI Taxonomy" id="1127673"/>
    <lineage>
        <taxon>Bacteria</taxon>
        <taxon>Pseudomonadati</taxon>
        <taxon>Pseudomonadota</taxon>
        <taxon>Gammaproteobacteria</taxon>
        <taxon>Alteromonadales</taxon>
        <taxon>Alteromonadaceae</taxon>
        <taxon>Aliiglaciecola</taxon>
    </lineage>
</organism>
<dbReference type="Proteomes" id="UP000006334">
    <property type="component" value="Unassembled WGS sequence"/>
</dbReference>
<evidence type="ECO:0000256" key="1">
    <source>
        <dbReference type="SAM" id="SignalP"/>
    </source>
</evidence>
<protein>
    <submittedName>
        <fullName evidence="2">Uncharacterized protein</fullName>
    </submittedName>
</protein>
<comment type="caution">
    <text evidence="2">The sequence shown here is derived from an EMBL/GenBank/DDBJ whole genome shotgun (WGS) entry which is preliminary data.</text>
</comment>
<gene>
    <name evidence="2" type="ORF">GLIP_1417</name>
</gene>
<keyword evidence="3" id="KW-1185">Reference proteome</keyword>
<name>K6YBM9_9ALTE</name>
<sequence>MKTKNLIKATILTLVLTTSVTATHVYAGSKQKPPVVVTDQAIVWYAAVLDFFGIS</sequence>
<reference evidence="2 3" key="1">
    <citation type="journal article" date="2017" name="Antonie Van Leeuwenhoek">
        <title>Rhizobium rhizosphaerae sp. nov., a novel species isolated from rice rhizosphere.</title>
        <authorList>
            <person name="Zhao J.J."/>
            <person name="Zhang J."/>
            <person name="Zhang R.J."/>
            <person name="Zhang C.W."/>
            <person name="Yin H.Q."/>
            <person name="Zhang X.X."/>
        </authorList>
    </citation>
    <scope>NUCLEOTIDE SEQUENCE [LARGE SCALE GENOMIC DNA]</scope>
    <source>
        <strain evidence="2 3">E3</strain>
    </source>
</reference>
<dbReference type="EMBL" id="BAEN01000032">
    <property type="protein sequence ID" value="GAC14053.1"/>
    <property type="molecule type" value="Genomic_DNA"/>
</dbReference>
<proteinExistence type="predicted"/>